<name>A0AA52EHY2_9PROT</name>
<dbReference type="EMBL" id="CP123872">
    <property type="protein sequence ID" value="WND02839.1"/>
    <property type="molecule type" value="Genomic_DNA"/>
</dbReference>
<reference evidence="1" key="1">
    <citation type="submission" date="2023-04" db="EMBL/GenBank/DDBJ databases">
        <title>Complete genome sequence of Temperatibacter marinus.</title>
        <authorList>
            <person name="Rong J.-C."/>
            <person name="Yi M.-L."/>
            <person name="Zhao Q."/>
        </authorList>
    </citation>
    <scope>NUCLEOTIDE SEQUENCE</scope>
    <source>
        <strain evidence="1">NBRC 110045</strain>
    </source>
</reference>
<organism evidence="1 2">
    <name type="scientific">Temperatibacter marinus</name>
    <dbReference type="NCBI Taxonomy" id="1456591"/>
    <lineage>
        <taxon>Bacteria</taxon>
        <taxon>Pseudomonadati</taxon>
        <taxon>Pseudomonadota</taxon>
        <taxon>Alphaproteobacteria</taxon>
        <taxon>Kordiimonadales</taxon>
        <taxon>Temperatibacteraceae</taxon>
        <taxon>Temperatibacter</taxon>
    </lineage>
</organism>
<protein>
    <submittedName>
        <fullName evidence="1">Uncharacterized protein</fullName>
    </submittedName>
</protein>
<proteinExistence type="predicted"/>
<accession>A0AA52EHY2</accession>
<dbReference type="RefSeq" id="WP_310798678.1">
    <property type="nucleotide sequence ID" value="NZ_CP123872.1"/>
</dbReference>
<sequence length="63" mass="6881">MNNQTQNIKDLSSKKGFTFFELMESAGQMKPLPKDEFDADVQAFFSKIKISRPANLGGAVAAA</sequence>
<dbReference type="Proteomes" id="UP001268683">
    <property type="component" value="Chromosome"/>
</dbReference>
<gene>
    <name evidence="1" type="ORF">QGN29_00495</name>
</gene>
<evidence type="ECO:0000313" key="2">
    <source>
        <dbReference type="Proteomes" id="UP001268683"/>
    </source>
</evidence>
<keyword evidence="2" id="KW-1185">Reference proteome</keyword>
<evidence type="ECO:0000313" key="1">
    <source>
        <dbReference type="EMBL" id="WND02839.1"/>
    </source>
</evidence>
<dbReference type="KEGG" id="tmk:QGN29_00495"/>
<dbReference type="AlphaFoldDB" id="A0AA52EHY2"/>